<dbReference type="Proteomes" id="UP001054945">
    <property type="component" value="Unassembled WGS sequence"/>
</dbReference>
<sequence length="90" mass="10095">MAPRKTEQSSTPKEFNNSSEERPSLKIPKTLKTGVPAYFYDPKLRETLGHNPGPLLNSRTIDFRASRATDHRSSPSTPQNNSSDGYGEFR</sequence>
<feature type="compositionally biased region" description="Basic and acidic residues" evidence="1">
    <location>
        <begin position="61"/>
        <end position="73"/>
    </location>
</feature>
<evidence type="ECO:0000313" key="3">
    <source>
        <dbReference type="Proteomes" id="UP001054945"/>
    </source>
</evidence>
<evidence type="ECO:0000313" key="2">
    <source>
        <dbReference type="EMBL" id="GIX73110.1"/>
    </source>
</evidence>
<reference evidence="2 3" key="1">
    <citation type="submission" date="2021-06" db="EMBL/GenBank/DDBJ databases">
        <title>Caerostris extrusa draft genome.</title>
        <authorList>
            <person name="Kono N."/>
            <person name="Arakawa K."/>
        </authorList>
    </citation>
    <scope>NUCLEOTIDE SEQUENCE [LARGE SCALE GENOMIC DNA]</scope>
</reference>
<accession>A0AAV4MMI2</accession>
<keyword evidence="3" id="KW-1185">Reference proteome</keyword>
<comment type="caution">
    <text evidence="2">The sequence shown here is derived from an EMBL/GenBank/DDBJ whole genome shotgun (WGS) entry which is preliminary data.</text>
</comment>
<dbReference type="EMBL" id="BPLR01002375">
    <property type="protein sequence ID" value="GIX73110.1"/>
    <property type="molecule type" value="Genomic_DNA"/>
</dbReference>
<name>A0AAV4MMI2_CAEEX</name>
<protein>
    <submittedName>
        <fullName evidence="2">Uncharacterized protein</fullName>
    </submittedName>
</protein>
<proteinExistence type="predicted"/>
<dbReference type="AlphaFoldDB" id="A0AAV4MMI2"/>
<feature type="compositionally biased region" description="Polar residues" evidence="1">
    <location>
        <begin position="74"/>
        <end position="84"/>
    </location>
</feature>
<feature type="compositionally biased region" description="Polar residues" evidence="1">
    <location>
        <begin position="8"/>
        <end position="18"/>
    </location>
</feature>
<evidence type="ECO:0000256" key="1">
    <source>
        <dbReference type="SAM" id="MobiDB-lite"/>
    </source>
</evidence>
<gene>
    <name evidence="2" type="ORF">CEXT_67681</name>
</gene>
<feature type="region of interest" description="Disordered" evidence="1">
    <location>
        <begin position="1"/>
        <end position="31"/>
    </location>
</feature>
<organism evidence="2 3">
    <name type="scientific">Caerostris extrusa</name>
    <name type="common">Bark spider</name>
    <name type="synonym">Caerostris bankana</name>
    <dbReference type="NCBI Taxonomy" id="172846"/>
    <lineage>
        <taxon>Eukaryota</taxon>
        <taxon>Metazoa</taxon>
        <taxon>Ecdysozoa</taxon>
        <taxon>Arthropoda</taxon>
        <taxon>Chelicerata</taxon>
        <taxon>Arachnida</taxon>
        <taxon>Araneae</taxon>
        <taxon>Araneomorphae</taxon>
        <taxon>Entelegynae</taxon>
        <taxon>Araneoidea</taxon>
        <taxon>Araneidae</taxon>
        <taxon>Caerostris</taxon>
    </lineage>
</organism>
<feature type="region of interest" description="Disordered" evidence="1">
    <location>
        <begin position="45"/>
        <end position="90"/>
    </location>
</feature>